<dbReference type="Proteomes" id="UP001595974">
    <property type="component" value="Unassembled WGS sequence"/>
</dbReference>
<evidence type="ECO:0000256" key="1">
    <source>
        <dbReference type="SAM" id="SignalP"/>
    </source>
</evidence>
<feature type="signal peptide" evidence="1">
    <location>
        <begin position="1"/>
        <end position="18"/>
    </location>
</feature>
<accession>A0ABW1AYF4</accession>
<evidence type="ECO:0000313" key="2">
    <source>
        <dbReference type="EMBL" id="MFC5772363.1"/>
    </source>
</evidence>
<name>A0ABW1AYF4_9RHOO</name>
<keyword evidence="1" id="KW-0732">Signal</keyword>
<feature type="chain" id="PRO_5045967702" evidence="1">
    <location>
        <begin position="19"/>
        <end position="238"/>
    </location>
</feature>
<organism evidence="2 3">
    <name type="scientific">Thauera sinica</name>
    <dbReference type="NCBI Taxonomy" id="2665146"/>
    <lineage>
        <taxon>Bacteria</taxon>
        <taxon>Pseudomonadati</taxon>
        <taxon>Pseudomonadota</taxon>
        <taxon>Betaproteobacteria</taxon>
        <taxon>Rhodocyclales</taxon>
        <taxon>Zoogloeaceae</taxon>
        <taxon>Thauera</taxon>
    </lineage>
</organism>
<keyword evidence="3" id="KW-1185">Reference proteome</keyword>
<reference evidence="3" key="1">
    <citation type="journal article" date="2019" name="Int. J. Syst. Evol. Microbiol.">
        <title>The Global Catalogue of Microorganisms (GCM) 10K type strain sequencing project: providing services to taxonomists for standard genome sequencing and annotation.</title>
        <authorList>
            <consortium name="The Broad Institute Genomics Platform"/>
            <consortium name="The Broad Institute Genome Sequencing Center for Infectious Disease"/>
            <person name="Wu L."/>
            <person name="Ma J."/>
        </authorList>
    </citation>
    <scope>NUCLEOTIDE SEQUENCE [LARGE SCALE GENOMIC DNA]</scope>
    <source>
        <strain evidence="3">SHR3</strain>
    </source>
</reference>
<gene>
    <name evidence="2" type="ORF">ACFPTN_23530</name>
</gene>
<evidence type="ECO:0000313" key="3">
    <source>
        <dbReference type="Proteomes" id="UP001595974"/>
    </source>
</evidence>
<dbReference type="RefSeq" id="WP_157748391.1">
    <property type="nucleotide sequence ID" value="NZ_JBHSOG010000116.1"/>
</dbReference>
<dbReference type="EMBL" id="JBHSOG010000116">
    <property type="protein sequence ID" value="MFC5772363.1"/>
    <property type="molecule type" value="Genomic_DNA"/>
</dbReference>
<comment type="caution">
    <text evidence="2">The sequence shown here is derived from an EMBL/GenBank/DDBJ whole genome shotgun (WGS) entry which is preliminary data.</text>
</comment>
<sequence>MKYLLAIFGFFSLSTAHAGKVFTSYEDYYQQQHGIFLGKVLKESNEGYSIQSAHGLCGEDDMCKDHNGNLGSKKIKITVSQTKGAFQIKDRSFYYRDARVLDGAQNPPEESPLYGVSAYIARKNKNRPDIICIEGYYMGSERFRNTEVFLVINPLGSRNKTQFLHLPGLHSSCMAVLQEPDGSISYPSNSYVLDDKTGQSTGLSMKYFSVKNGVPRSLSRETRLRFIEAGNPFKFSIE</sequence>
<protein>
    <submittedName>
        <fullName evidence="2">Uncharacterized protein</fullName>
    </submittedName>
</protein>
<proteinExistence type="predicted"/>